<keyword evidence="11" id="KW-0829">Tyrosine-protein kinase</keyword>
<dbReference type="PROSITE" id="PS50835">
    <property type="entry name" value="IG_LIKE"/>
    <property type="match status" value="4"/>
</dbReference>
<feature type="binding site" evidence="18">
    <location>
        <begin position="887"/>
        <end position="894"/>
    </location>
    <ligand>
        <name>ATP</name>
        <dbReference type="ChEBI" id="CHEBI:30616"/>
    </ligand>
</feature>
<sequence length="1378" mass="154068">MLHIAFLTLPFYHHPKYITGEPCSKILKDEVPEIVGEDTLVLKAGDNATIKCIGSCRPVHWHWTPANPSEQYPDSSVTTLEMPNLADTIYISVLQFKSAQYFHTGRYYCDYIRSDNTISTSTAENFAYQPMGGFFGFGEVNSPTMSQEKPRGSSIKVFVSDPEHQFVDEQSFPIVSVFFGHRVVLPCAVTDPAINVTLQKDIGSEDLTRFEGVTFDPIEGFIVEYPYYIFSGIFHCIAEGFNDTKDRKQLYLKYQDTELLSPPSLIPSAHSLKVGQSFNLTCRVDVKPDTYVELSMVYDKSGSIQERVRLGIPIRERIREEKYQYEYDKITLFMEVLHAKVSDSGIYRCVVKGIALCPGCPNENIHKTDIAINVYEKTFVNLQPMLKVLTVTDSVEEAFLRVSINAFPQPTLKWYHDGKLLENTLLQRISQTDKASILSILRPRVTNSGTYTLHAFTPDANASAEIQMLVYGKPVASILPIATHEGYVIAQAGKKHHLYCQVEGLPAANVTWVEDSEEPPMSQSEFRVNHILAVRATRTGWYRCHACNEHGEDEDQIKFIVADDDLPLIVKDLAPMPVVAGDSLRVVCRANLWKYQSVTIQPKILQVQSSESVKSVNSSIPQGSGSNSSSEVLTTVPPHNIATQELTTKKRDRFFLSYSRTQYSLEVTAYFPHLQEEDAGDYHCRAHDFSGANDTSVYYLRLKDIEPPVIRDYSSGMRRVSLMATITLKCQAAGYPPPSITWYKDGALIMDNSTLNVTVDRDGSLTIENATLVYAGQYRCAASNYAGKVMSQNMTLYVGDDTALAGFSPLYIGLIVGCVIFALILVVVIVAIARRKSGFHQELEKYLIQPQGEYNPDIPIDEQTGCLPYDPKWEFPKDRLRMGMILGQGAFGRVMKAEAIGIGDSHDVTTVAVKMVKDQRMPERGKAVGEKDAMLVKHKLKSQFQDTMEDNQTEAKNKAEEAGEKMNKTPSKPYYINKAGGPGGSADAVGPPLTTKNLICWAFQVARGMEYLVSKKYIHRDLAARNILLAEDNVVKICDFGLAKDCYRDAEYHKKGDGPVPVKWMALESLTHRLCTSKSDVWSYGIFLWELFSLGGNPYPGVEINEKFIGLLKSGYRMDKPKFASDEMYKVMLQTWDADSEKRPTFSRLVSIMGDFLEANVKQYYLDLTVPYIKMSPEDGAVGEDGYLRMSSTPDYTQMSPTSTTGPPLATLDDDIEDGDLSGQPHYMNQRAFPREKGSEVEMQPLIRPISHERRSSIPDEMAPGFVKRESPRQVRTLAEVHQPDDSDSGHSSSYAPGTSPTDNAGYLLPKSFESTGSSSGSQETRSSQGRSREHKDLGVVLSPTDSVFSPDYHLNSYPPPDYRLVVEEEGGERELPV</sequence>
<dbReference type="InterPro" id="IPR013783">
    <property type="entry name" value="Ig-like_fold"/>
</dbReference>
<keyword evidence="14" id="KW-0325">Glycoprotein</keyword>
<evidence type="ECO:0000259" key="25">
    <source>
        <dbReference type="PROSITE" id="PS50835"/>
    </source>
</evidence>
<evidence type="ECO:0000313" key="27">
    <source>
        <dbReference type="Proteomes" id="UP000245119"/>
    </source>
</evidence>
<feature type="domain" description="Protein kinase" evidence="24">
    <location>
        <begin position="880"/>
        <end position="1157"/>
    </location>
</feature>
<dbReference type="InterPro" id="IPR008266">
    <property type="entry name" value="Tyr_kinase_AS"/>
</dbReference>
<dbReference type="SMART" id="SM00409">
    <property type="entry name" value="IG"/>
    <property type="match status" value="7"/>
</dbReference>
<feature type="domain" description="Ig-like" evidence="25">
    <location>
        <begin position="474"/>
        <end position="560"/>
    </location>
</feature>
<keyword evidence="12" id="KW-1015">Disulfide bond</keyword>
<dbReference type="InterPro" id="IPR011009">
    <property type="entry name" value="Kinase-like_dom_sf"/>
</dbReference>
<feature type="domain" description="Ig-like" evidence="25">
    <location>
        <begin position="32"/>
        <end position="119"/>
    </location>
</feature>
<keyword evidence="19" id="KW-0460">Magnesium</keyword>
<evidence type="ECO:0000256" key="17">
    <source>
        <dbReference type="PIRSR" id="PIRSR000615-1"/>
    </source>
</evidence>
<reference evidence="26 27" key="1">
    <citation type="submission" date="2018-04" db="EMBL/GenBank/DDBJ databases">
        <title>The genome of golden apple snail Pomacea canaliculata provides insight into stress tolerance and invasive adaptation.</title>
        <authorList>
            <person name="Liu C."/>
            <person name="Liu B."/>
            <person name="Ren Y."/>
            <person name="Zhang Y."/>
            <person name="Wang H."/>
            <person name="Li S."/>
            <person name="Jiang F."/>
            <person name="Yin L."/>
            <person name="Zhang G."/>
            <person name="Qian W."/>
            <person name="Fan W."/>
        </authorList>
    </citation>
    <scope>NUCLEOTIDE SEQUENCE [LARGE SCALE GENOMIC DNA]</scope>
    <source>
        <strain evidence="26">SZHN2017</strain>
        <tissue evidence="26">Muscle</tissue>
    </source>
</reference>
<evidence type="ECO:0000256" key="3">
    <source>
        <dbReference type="ARBA" id="ARBA00022553"/>
    </source>
</evidence>
<keyword evidence="9 23" id="KW-1133">Transmembrane helix</keyword>
<dbReference type="Pfam" id="PF07714">
    <property type="entry name" value="PK_Tyr_Ser-Thr"/>
    <property type="match status" value="1"/>
</dbReference>
<dbReference type="Pfam" id="PF13927">
    <property type="entry name" value="Ig_3"/>
    <property type="match status" value="1"/>
</dbReference>
<keyword evidence="13" id="KW-0675">Receptor</keyword>
<dbReference type="InterPro" id="IPR003599">
    <property type="entry name" value="Ig_sub"/>
</dbReference>
<dbReference type="GO" id="GO:0005886">
    <property type="term" value="C:plasma membrane"/>
    <property type="evidence" value="ECO:0007669"/>
    <property type="project" value="TreeGrafter"/>
</dbReference>
<keyword evidence="4" id="KW-0808">Transferase</keyword>
<keyword evidence="8 18" id="KW-0067">ATP-binding</keyword>
<feature type="domain" description="Ig-like" evidence="25">
    <location>
        <begin position="263"/>
        <end position="351"/>
    </location>
</feature>
<evidence type="ECO:0000256" key="7">
    <source>
        <dbReference type="ARBA" id="ARBA00022777"/>
    </source>
</evidence>
<dbReference type="InterPro" id="IPR020635">
    <property type="entry name" value="Tyr_kinase_cat_dom"/>
</dbReference>
<feature type="binding site" evidence="18 21">
    <location>
        <position position="914"/>
    </location>
    <ligand>
        <name>ATP</name>
        <dbReference type="ChEBI" id="CHEBI:30616"/>
    </ligand>
</feature>
<dbReference type="FunFam" id="2.60.40.10:FF:000032">
    <property type="entry name" value="palladin isoform X1"/>
    <property type="match status" value="1"/>
</dbReference>
<keyword evidence="3" id="KW-0597">Phosphoprotein</keyword>
<evidence type="ECO:0000256" key="22">
    <source>
        <dbReference type="SAM" id="MobiDB-lite"/>
    </source>
</evidence>
<dbReference type="PROSITE" id="PS00107">
    <property type="entry name" value="PROTEIN_KINASE_ATP"/>
    <property type="match status" value="1"/>
</dbReference>
<comment type="catalytic activity">
    <reaction evidence="16">
        <text>L-tyrosyl-[protein] + ATP = O-phospho-L-tyrosyl-[protein] + ADP + H(+)</text>
        <dbReference type="Rhea" id="RHEA:10596"/>
        <dbReference type="Rhea" id="RHEA-COMP:10136"/>
        <dbReference type="Rhea" id="RHEA-COMP:20101"/>
        <dbReference type="ChEBI" id="CHEBI:15378"/>
        <dbReference type="ChEBI" id="CHEBI:30616"/>
        <dbReference type="ChEBI" id="CHEBI:46858"/>
        <dbReference type="ChEBI" id="CHEBI:61978"/>
        <dbReference type="ChEBI" id="CHEBI:456216"/>
        <dbReference type="EC" id="2.7.10.1"/>
    </reaction>
</comment>
<evidence type="ECO:0000259" key="24">
    <source>
        <dbReference type="PROSITE" id="PS50011"/>
    </source>
</evidence>
<keyword evidence="5 23" id="KW-0812">Transmembrane</keyword>
<dbReference type="Pfam" id="PF07679">
    <property type="entry name" value="I-set"/>
    <property type="match status" value="2"/>
</dbReference>
<feature type="site" description="Important for interaction with phosphotyrosine-binding proteins" evidence="20">
    <location>
        <position position="1165"/>
    </location>
</feature>
<dbReference type="InterPro" id="IPR036179">
    <property type="entry name" value="Ig-like_dom_sf"/>
</dbReference>
<feature type="binding site" evidence="18">
    <location>
        <position position="1025"/>
    </location>
    <ligand>
        <name>ATP</name>
        <dbReference type="ChEBI" id="CHEBI:30616"/>
    </ligand>
</feature>
<dbReference type="Gene3D" id="3.30.200.20">
    <property type="entry name" value="Phosphorylase Kinase, domain 1"/>
    <property type="match status" value="1"/>
</dbReference>
<evidence type="ECO:0000256" key="5">
    <source>
        <dbReference type="ARBA" id="ARBA00022692"/>
    </source>
</evidence>
<comment type="subcellular location">
    <subcellularLocation>
        <location evidence="1">Membrane</location>
        <topology evidence="1">Single-pass membrane protein</topology>
    </subcellularLocation>
</comment>
<dbReference type="SUPFAM" id="SSF56112">
    <property type="entry name" value="Protein kinase-like (PK-like)"/>
    <property type="match status" value="1"/>
</dbReference>
<dbReference type="GO" id="GO:0007169">
    <property type="term" value="P:cell surface receptor protein tyrosine kinase signaling pathway"/>
    <property type="evidence" value="ECO:0007669"/>
    <property type="project" value="TreeGrafter"/>
</dbReference>
<dbReference type="SMART" id="SM00408">
    <property type="entry name" value="IGc2"/>
    <property type="match status" value="3"/>
</dbReference>
<keyword evidence="6 18" id="KW-0547">Nucleotide-binding</keyword>
<feature type="binding site" evidence="19">
    <location>
        <position position="1039"/>
    </location>
    <ligand>
        <name>Mg(2+)</name>
        <dbReference type="ChEBI" id="CHEBI:18420"/>
    </ligand>
</feature>
<feature type="binding site" evidence="19">
    <location>
        <position position="1026"/>
    </location>
    <ligand>
        <name>Mg(2+)</name>
        <dbReference type="ChEBI" id="CHEBI:18420"/>
    </ligand>
</feature>
<evidence type="ECO:0000256" key="1">
    <source>
        <dbReference type="ARBA" id="ARBA00004167"/>
    </source>
</evidence>
<evidence type="ECO:0000313" key="26">
    <source>
        <dbReference type="EMBL" id="PVD34959.1"/>
    </source>
</evidence>
<dbReference type="PROSITE" id="PS50011">
    <property type="entry name" value="PROTEIN_KINASE_DOM"/>
    <property type="match status" value="1"/>
</dbReference>
<protein>
    <recommendedName>
        <fullName evidence="2">receptor protein-tyrosine kinase</fullName>
        <ecNumber evidence="2">2.7.10.1</ecNumber>
    </recommendedName>
</protein>
<keyword evidence="19" id="KW-0479">Metal-binding</keyword>
<dbReference type="EC" id="2.7.10.1" evidence="2"/>
<dbReference type="PROSITE" id="PS00109">
    <property type="entry name" value="PROTEIN_KINASE_TYR"/>
    <property type="match status" value="1"/>
</dbReference>
<feature type="region of interest" description="Disordered" evidence="22">
    <location>
        <begin position="945"/>
        <end position="971"/>
    </location>
</feature>
<evidence type="ECO:0000256" key="9">
    <source>
        <dbReference type="ARBA" id="ARBA00022989"/>
    </source>
</evidence>
<accession>A0A2T7PNG5</accession>
<dbReference type="Gene3D" id="2.60.40.10">
    <property type="entry name" value="Immunoglobulins"/>
    <property type="match status" value="6"/>
</dbReference>
<keyword evidence="10 23" id="KW-0472">Membrane</keyword>
<dbReference type="PANTHER" id="PTHR24416">
    <property type="entry name" value="TYROSINE-PROTEIN KINASE RECEPTOR"/>
    <property type="match status" value="1"/>
</dbReference>
<dbReference type="OrthoDB" id="6077854at2759"/>
<dbReference type="Proteomes" id="UP000245119">
    <property type="component" value="Linkage Group LG3"/>
</dbReference>
<dbReference type="Pfam" id="PF21339">
    <property type="entry name" value="VEGFR-1-like_Ig-like"/>
    <property type="match status" value="1"/>
</dbReference>
<evidence type="ECO:0000256" key="6">
    <source>
        <dbReference type="ARBA" id="ARBA00022741"/>
    </source>
</evidence>
<dbReference type="GO" id="GO:0046872">
    <property type="term" value="F:metal ion binding"/>
    <property type="evidence" value="ECO:0007669"/>
    <property type="project" value="UniProtKB-KW"/>
</dbReference>
<evidence type="ECO:0000256" key="4">
    <source>
        <dbReference type="ARBA" id="ARBA00022679"/>
    </source>
</evidence>
<dbReference type="InterPro" id="IPR000719">
    <property type="entry name" value="Prot_kinase_dom"/>
</dbReference>
<evidence type="ECO:0000256" key="19">
    <source>
        <dbReference type="PIRSR" id="PIRSR000615-3"/>
    </source>
</evidence>
<dbReference type="SUPFAM" id="SSF48726">
    <property type="entry name" value="Immunoglobulin"/>
    <property type="match status" value="7"/>
</dbReference>
<feature type="transmembrane region" description="Helical" evidence="23">
    <location>
        <begin position="810"/>
        <end position="833"/>
    </location>
</feature>
<organism evidence="26 27">
    <name type="scientific">Pomacea canaliculata</name>
    <name type="common">Golden apple snail</name>
    <dbReference type="NCBI Taxonomy" id="400727"/>
    <lineage>
        <taxon>Eukaryota</taxon>
        <taxon>Metazoa</taxon>
        <taxon>Spiralia</taxon>
        <taxon>Lophotrochozoa</taxon>
        <taxon>Mollusca</taxon>
        <taxon>Gastropoda</taxon>
        <taxon>Caenogastropoda</taxon>
        <taxon>Architaenioglossa</taxon>
        <taxon>Ampullarioidea</taxon>
        <taxon>Ampullariidae</taxon>
        <taxon>Pomacea</taxon>
    </lineage>
</organism>
<dbReference type="PANTHER" id="PTHR24416:SF600">
    <property type="entry name" value="PDGF- AND VEGF-RECEPTOR RELATED, ISOFORM J"/>
    <property type="match status" value="1"/>
</dbReference>
<dbReference type="PRINTS" id="PR00109">
    <property type="entry name" value="TYRKINASE"/>
</dbReference>
<proteinExistence type="predicted"/>
<evidence type="ECO:0000256" key="18">
    <source>
        <dbReference type="PIRSR" id="PIRSR000615-2"/>
    </source>
</evidence>
<dbReference type="GO" id="GO:0004714">
    <property type="term" value="F:transmembrane receptor protein tyrosine kinase activity"/>
    <property type="evidence" value="ECO:0007669"/>
    <property type="project" value="UniProtKB-EC"/>
</dbReference>
<feature type="domain" description="Ig-like" evidence="25">
    <location>
        <begin position="707"/>
        <end position="795"/>
    </location>
</feature>
<dbReference type="InterPro" id="IPR007110">
    <property type="entry name" value="Ig-like_dom"/>
</dbReference>
<dbReference type="STRING" id="400727.A0A2T7PNG5"/>
<evidence type="ECO:0000256" key="11">
    <source>
        <dbReference type="ARBA" id="ARBA00023137"/>
    </source>
</evidence>
<dbReference type="InterPro" id="IPR013098">
    <property type="entry name" value="Ig_I-set"/>
</dbReference>
<evidence type="ECO:0000256" key="21">
    <source>
        <dbReference type="PROSITE-ProRule" id="PRU10141"/>
    </source>
</evidence>
<gene>
    <name evidence="26" type="ORF">C0Q70_06240</name>
</gene>
<evidence type="ECO:0000256" key="10">
    <source>
        <dbReference type="ARBA" id="ARBA00023136"/>
    </source>
</evidence>
<dbReference type="InterPro" id="IPR017441">
    <property type="entry name" value="Protein_kinase_ATP_BS"/>
</dbReference>
<feature type="region of interest" description="Disordered" evidence="22">
    <location>
        <begin position="1247"/>
        <end position="1362"/>
    </location>
</feature>
<feature type="active site" description="Proton acceptor" evidence="17">
    <location>
        <position position="1021"/>
    </location>
</feature>
<evidence type="ECO:0000256" key="15">
    <source>
        <dbReference type="ARBA" id="ARBA00023319"/>
    </source>
</evidence>
<evidence type="ECO:0000256" key="13">
    <source>
        <dbReference type="ARBA" id="ARBA00023170"/>
    </source>
</evidence>
<name>A0A2T7PNG5_POMCA</name>
<dbReference type="InterPro" id="IPR003598">
    <property type="entry name" value="Ig_sub2"/>
</dbReference>
<dbReference type="InterPro" id="IPR001245">
    <property type="entry name" value="Ser-Thr/Tyr_kinase_cat_dom"/>
</dbReference>
<evidence type="ECO:0000256" key="8">
    <source>
        <dbReference type="ARBA" id="ARBA00022840"/>
    </source>
</evidence>
<dbReference type="Gene3D" id="1.10.510.10">
    <property type="entry name" value="Transferase(Phosphotransferase) domain 1"/>
    <property type="match status" value="1"/>
</dbReference>
<dbReference type="GO" id="GO:0043235">
    <property type="term" value="C:receptor complex"/>
    <property type="evidence" value="ECO:0007669"/>
    <property type="project" value="TreeGrafter"/>
</dbReference>
<evidence type="ECO:0000256" key="16">
    <source>
        <dbReference type="ARBA" id="ARBA00051243"/>
    </source>
</evidence>
<feature type="compositionally biased region" description="Polar residues" evidence="22">
    <location>
        <begin position="1290"/>
        <end position="1303"/>
    </location>
</feature>
<dbReference type="GO" id="GO:0005524">
    <property type="term" value="F:ATP binding"/>
    <property type="evidence" value="ECO:0007669"/>
    <property type="project" value="UniProtKB-UniRule"/>
</dbReference>
<evidence type="ECO:0000256" key="20">
    <source>
        <dbReference type="PIRSR" id="PIRSR000615-4"/>
    </source>
</evidence>
<evidence type="ECO:0000256" key="2">
    <source>
        <dbReference type="ARBA" id="ARBA00011902"/>
    </source>
</evidence>
<evidence type="ECO:0000256" key="23">
    <source>
        <dbReference type="SAM" id="Phobius"/>
    </source>
</evidence>
<dbReference type="EMBL" id="PZQS01000003">
    <property type="protein sequence ID" value="PVD34959.1"/>
    <property type="molecule type" value="Genomic_DNA"/>
</dbReference>
<keyword evidence="7" id="KW-0418">Kinase</keyword>
<dbReference type="SMART" id="SM00219">
    <property type="entry name" value="TyrKc"/>
    <property type="match status" value="1"/>
</dbReference>
<comment type="caution">
    <text evidence="26">The sequence shown here is derived from an EMBL/GenBank/DDBJ whole genome shotgun (WGS) entry which is preliminary data.</text>
</comment>
<feature type="compositionally biased region" description="Low complexity" evidence="22">
    <location>
        <begin position="1314"/>
        <end position="1330"/>
    </location>
</feature>
<keyword evidence="27" id="KW-1185">Reference proteome</keyword>
<dbReference type="FunFam" id="1.10.510.10:FF:000554">
    <property type="entry name" value="Predicted protein"/>
    <property type="match status" value="1"/>
</dbReference>
<evidence type="ECO:0000256" key="14">
    <source>
        <dbReference type="ARBA" id="ARBA00023180"/>
    </source>
</evidence>
<evidence type="ECO:0000256" key="12">
    <source>
        <dbReference type="ARBA" id="ARBA00023157"/>
    </source>
</evidence>
<dbReference type="PIRSF" id="PIRSF000615">
    <property type="entry name" value="TyrPK_CSF1-R"/>
    <property type="match status" value="1"/>
</dbReference>
<feature type="compositionally biased region" description="Basic and acidic residues" evidence="22">
    <location>
        <begin position="953"/>
        <end position="967"/>
    </location>
</feature>
<dbReference type="InterPro" id="IPR050122">
    <property type="entry name" value="RTK"/>
</dbReference>
<keyword evidence="15" id="KW-0393">Immunoglobulin domain</keyword>
<dbReference type="CDD" id="cd00096">
    <property type="entry name" value="Ig"/>
    <property type="match status" value="2"/>
</dbReference>